<dbReference type="RefSeq" id="XP_019892482.2">
    <property type="nucleotide sequence ID" value="XM_020036923.2"/>
</dbReference>
<organism evidence="3 4">
    <name type="scientific">Musca domestica</name>
    <name type="common">House fly</name>
    <dbReference type="NCBI Taxonomy" id="7370"/>
    <lineage>
        <taxon>Eukaryota</taxon>
        <taxon>Metazoa</taxon>
        <taxon>Ecdysozoa</taxon>
        <taxon>Arthropoda</taxon>
        <taxon>Hexapoda</taxon>
        <taxon>Insecta</taxon>
        <taxon>Pterygota</taxon>
        <taxon>Neoptera</taxon>
        <taxon>Endopterygota</taxon>
        <taxon>Diptera</taxon>
        <taxon>Brachycera</taxon>
        <taxon>Muscomorpha</taxon>
        <taxon>Muscoidea</taxon>
        <taxon>Muscidae</taxon>
        <taxon>Musca</taxon>
    </lineage>
</organism>
<proteinExistence type="predicted"/>
<evidence type="ECO:0000313" key="4">
    <source>
        <dbReference type="RefSeq" id="XP_019892482.2"/>
    </source>
</evidence>
<name>A0A9J7DIE7_MUSDO</name>
<evidence type="ECO:0000313" key="3">
    <source>
        <dbReference type="Proteomes" id="UP001652621"/>
    </source>
</evidence>
<protein>
    <submittedName>
        <fullName evidence="4">Uncharacterized protein LOC101890372 isoform X2</fullName>
    </submittedName>
</protein>
<feature type="domain" description="C2H2-type" evidence="2">
    <location>
        <begin position="37"/>
        <end position="58"/>
    </location>
</feature>
<reference evidence="4" key="1">
    <citation type="submission" date="2025-08" db="UniProtKB">
        <authorList>
            <consortium name="RefSeq"/>
        </authorList>
    </citation>
    <scope>IDENTIFICATION</scope>
    <source>
        <strain evidence="4">Aabys</strain>
        <tissue evidence="4">Whole body</tissue>
    </source>
</reference>
<dbReference type="GeneID" id="101890372"/>
<dbReference type="AlphaFoldDB" id="A0A9J7DIE7"/>
<dbReference type="PROSITE" id="PS00028">
    <property type="entry name" value="ZINC_FINGER_C2H2_1"/>
    <property type="match status" value="1"/>
</dbReference>
<evidence type="ECO:0000259" key="2">
    <source>
        <dbReference type="PROSITE" id="PS00028"/>
    </source>
</evidence>
<dbReference type="Proteomes" id="UP001652621">
    <property type="component" value="Unplaced"/>
</dbReference>
<feature type="region of interest" description="Disordered" evidence="1">
    <location>
        <begin position="58"/>
        <end position="93"/>
    </location>
</feature>
<evidence type="ECO:0000256" key="1">
    <source>
        <dbReference type="SAM" id="MobiDB-lite"/>
    </source>
</evidence>
<dbReference type="VEuPathDB" id="VectorBase:MDOMA2_017339"/>
<dbReference type="InterPro" id="IPR013087">
    <property type="entry name" value="Znf_C2H2_type"/>
</dbReference>
<gene>
    <name evidence="4" type="primary">LOC101890372</name>
</gene>
<sequence>MSVLAYPPTTNEEFRRCTKQCGIVMSTEDQQYFALECVLCTERFLYLNAFIEHIRRKHASRPTSNEVRPNKRRHDDGEVNESLTGGHPPMPETSSVVIKEEKCYLDEDNPDDAACIKNEPLVNNDFDGYYGGQNDTNLSMTAEDSSYMADTSYAAESNASYNDDYEDDGETGGDDTNYDDMVEESLLNDVKKRTLESKVDNVTQMIDISADKMAVANIQRLLVTVVKQNKTIIEQNERRNQEFVALRNTLTESMADVKRTTYSNTNIQPLIFKTVDDVLNYDNELKDETKKLGLISRFKREPQDDIRKFVHNNLKIIFQDDNLCSKFSWSSLKSNIAVKDFNSIQILKDVAVECIPQTTYSTVEANVRRFFNSAKDRLNKCKKRKLEVEEA</sequence>
<feature type="region of interest" description="Disordered" evidence="1">
    <location>
        <begin position="158"/>
        <end position="179"/>
    </location>
</feature>
<accession>A0A9J7DIE7</accession>
<feature type="compositionally biased region" description="Acidic residues" evidence="1">
    <location>
        <begin position="163"/>
        <end position="179"/>
    </location>
</feature>
<dbReference type="OrthoDB" id="427030at2759"/>
<keyword evidence="3" id="KW-1185">Reference proteome</keyword>